<reference evidence="2 3" key="1">
    <citation type="submission" date="2017-06" db="EMBL/GenBank/DDBJ databases">
        <title>Sequencing and comparative analysis of myxobacterial genomes.</title>
        <authorList>
            <person name="Rupp O."/>
            <person name="Goesmann A."/>
            <person name="Sogaard-Andersen L."/>
        </authorList>
    </citation>
    <scope>NUCLEOTIDE SEQUENCE [LARGE SCALE GENOMIC DNA]</scope>
    <source>
        <strain evidence="2 3">DSM 14697</strain>
    </source>
</reference>
<sequence>MKHSAKWIFVALTSLLGSVAGAGERVRKPVQVANGYAAGPIGSARNSPDSVQQIGCTITTYEGSAPVLVCFARSLTTYGSCSSDDPNLVATARAINGDSYISFNWNASGRCTNLHVSTASNYEPKQL</sequence>
<name>A0A250JQW2_9BACT</name>
<dbReference type="AlphaFoldDB" id="A0A250JQW2"/>
<feature type="signal peptide" evidence="1">
    <location>
        <begin position="1"/>
        <end position="22"/>
    </location>
</feature>
<dbReference type="KEGG" id="mmas:MYMAC_001851"/>
<feature type="chain" id="PRO_5012603262" evidence="1">
    <location>
        <begin position="23"/>
        <end position="127"/>
    </location>
</feature>
<organism evidence="2 3">
    <name type="scientific">Corallococcus macrosporus DSM 14697</name>
    <dbReference type="NCBI Taxonomy" id="1189310"/>
    <lineage>
        <taxon>Bacteria</taxon>
        <taxon>Pseudomonadati</taxon>
        <taxon>Myxococcota</taxon>
        <taxon>Myxococcia</taxon>
        <taxon>Myxococcales</taxon>
        <taxon>Cystobacterineae</taxon>
        <taxon>Myxococcaceae</taxon>
        <taxon>Corallococcus</taxon>
    </lineage>
</organism>
<evidence type="ECO:0000313" key="2">
    <source>
        <dbReference type="EMBL" id="ATB46259.1"/>
    </source>
</evidence>
<dbReference type="EMBL" id="CP022203">
    <property type="protein sequence ID" value="ATB46259.1"/>
    <property type="molecule type" value="Genomic_DNA"/>
</dbReference>
<gene>
    <name evidence="2" type="ORF">MYMAC_001851</name>
</gene>
<evidence type="ECO:0000313" key="3">
    <source>
        <dbReference type="Proteomes" id="UP000217343"/>
    </source>
</evidence>
<proteinExistence type="predicted"/>
<evidence type="ECO:0000256" key="1">
    <source>
        <dbReference type="SAM" id="SignalP"/>
    </source>
</evidence>
<accession>A0A250JQW2</accession>
<dbReference type="Proteomes" id="UP000217343">
    <property type="component" value="Chromosome"/>
</dbReference>
<dbReference type="RefSeq" id="WP_123784012.1">
    <property type="nucleotide sequence ID" value="NZ_CP022203.1"/>
</dbReference>
<keyword evidence="1" id="KW-0732">Signal</keyword>
<dbReference type="OrthoDB" id="5519085at2"/>
<protein>
    <submittedName>
        <fullName evidence="2">Uncharacterized protein</fullName>
    </submittedName>
</protein>
<keyword evidence="3" id="KW-1185">Reference proteome</keyword>